<evidence type="ECO:0008006" key="4">
    <source>
        <dbReference type="Google" id="ProtNLM"/>
    </source>
</evidence>
<feature type="region of interest" description="Disordered" evidence="1">
    <location>
        <begin position="676"/>
        <end position="782"/>
    </location>
</feature>
<feature type="region of interest" description="Disordered" evidence="1">
    <location>
        <begin position="1102"/>
        <end position="1129"/>
    </location>
</feature>
<feature type="compositionally biased region" description="Polar residues" evidence="1">
    <location>
        <begin position="730"/>
        <end position="758"/>
    </location>
</feature>
<feature type="compositionally biased region" description="Polar residues" evidence="1">
    <location>
        <begin position="682"/>
        <end position="693"/>
    </location>
</feature>
<feature type="compositionally biased region" description="Polar residues" evidence="1">
    <location>
        <begin position="354"/>
        <end position="373"/>
    </location>
</feature>
<reference evidence="2 3" key="1">
    <citation type="submission" date="2017-10" db="EMBL/GenBank/DDBJ databases">
        <title>Comparative genomics in systemic dimorphic fungi from Ajellomycetaceae.</title>
        <authorList>
            <person name="Munoz J.F."/>
            <person name="Mcewen J.G."/>
            <person name="Clay O.K."/>
            <person name="Cuomo C.A."/>
        </authorList>
    </citation>
    <scope>NUCLEOTIDE SEQUENCE [LARGE SCALE GENOMIC DNA]</scope>
    <source>
        <strain evidence="2 3">UAMH7299</strain>
    </source>
</reference>
<dbReference type="SUPFAM" id="SSF53335">
    <property type="entry name" value="S-adenosyl-L-methionine-dependent methyltransferases"/>
    <property type="match status" value="1"/>
</dbReference>
<feature type="compositionally biased region" description="Basic and acidic residues" evidence="1">
    <location>
        <begin position="216"/>
        <end position="234"/>
    </location>
</feature>
<feature type="compositionally biased region" description="Polar residues" evidence="1">
    <location>
        <begin position="179"/>
        <end position="193"/>
    </location>
</feature>
<evidence type="ECO:0000256" key="1">
    <source>
        <dbReference type="SAM" id="MobiDB-lite"/>
    </source>
</evidence>
<comment type="caution">
    <text evidence="2">The sequence shown here is derived from an EMBL/GenBank/DDBJ whole genome shotgun (WGS) entry which is preliminary data.</text>
</comment>
<evidence type="ECO:0000313" key="2">
    <source>
        <dbReference type="EMBL" id="PGH18926.1"/>
    </source>
</evidence>
<feature type="compositionally biased region" description="Basic and acidic residues" evidence="1">
    <location>
        <begin position="385"/>
        <end position="397"/>
    </location>
</feature>
<dbReference type="STRING" id="1447883.A0A2B7YBL2"/>
<proteinExistence type="predicted"/>
<feature type="compositionally biased region" description="Low complexity" evidence="1">
    <location>
        <begin position="1426"/>
        <end position="1435"/>
    </location>
</feature>
<feature type="compositionally biased region" description="Basic and acidic residues" evidence="1">
    <location>
        <begin position="152"/>
        <end position="167"/>
    </location>
</feature>
<feature type="compositionally biased region" description="Basic and acidic residues" evidence="1">
    <location>
        <begin position="404"/>
        <end position="415"/>
    </location>
</feature>
<dbReference type="EMBL" id="PDNA01000053">
    <property type="protein sequence ID" value="PGH18926.1"/>
    <property type="molecule type" value="Genomic_DNA"/>
</dbReference>
<evidence type="ECO:0000313" key="3">
    <source>
        <dbReference type="Proteomes" id="UP000224634"/>
    </source>
</evidence>
<name>A0A2B7YBL2_POLH7</name>
<accession>A0A2B7YBL2</accession>
<feature type="region of interest" description="Disordered" evidence="1">
    <location>
        <begin position="428"/>
        <end position="607"/>
    </location>
</feature>
<feature type="region of interest" description="Disordered" evidence="1">
    <location>
        <begin position="1"/>
        <end position="415"/>
    </location>
</feature>
<organism evidence="2 3">
    <name type="scientific">Polytolypa hystricis (strain UAMH7299)</name>
    <dbReference type="NCBI Taxonomy" id="1447883"/>
    <lineage>
        <taxon>Eukaryota</taxon>
        <taxon>Fungi</taxon>
        <taxon>Dikarya</taxon>
        <taxon>Ascomycota</taxon>
        <taxon>Pezizomycotina</taxon>
        <taxon>Eurotiomycetes</taxon>
        <taxon>Eurotiomycetidae</taxon>
        <taxon>Onygenales</taxon>
        <taxon>Onygenales incertae sedis</taxon>
        <taxon>Polytolypa</taxon>
    </lineage>
</organism>
<feature type="compositionally biased region" description="Polar residues" evidence="1">
    <location>
        <begin position="1105"/>
        <end position="1120"/>
    </location>
</feature>
<feature type="compositionally biased region" description="Low complexity" evidence="1">
    <location>
        <begin position="194"/>
        <end position="205"/>
    </location>
</feature>
<sequence length="1555" mass="170128">MSSQQFDRGRRPRLEGMTSHEIQTSRIPAFHSSATPSSAAPRSQISKPLSLFYRGRHGSSASENEEAHPQDKYTTAGRSRAPSREDERRSGLPRRSTASTRSLSRDATSTASSIPPPMPSQSKIAGPQSTPSYGAERPRNVLRRKAPSIEQYTERSRARSDPSKAEPNRYGSPQLPSAARSTQYRRGSGSVNLQPNTSTQSSQPQGRRPSATADAVIERPTFKADETKSSHFPKELASLAMAVNTANLPPPTPNFTSTSSPSTRYSDSPGPWSSRTSTPTSMSSYSPGIVHPAKLSSLRQPSPSLTKHPTTRPATGPIPRNDNDKDKLVRPRLPRKAQTHPPVTAPTSARIEYLNTQDRMRTTASVCSPPTRKSSIKARSPTKNTPKERYDKPRDLKGIISEEQSGHIEHHRGNDGDVSQLATAVSATPPLRPSRAGTDHLELKPSPVIQSNLTSLKAPGHRRRGSNGISRSPEPRRNPVYPVSSSTESFQSKSSTQITSRIPEPSSGSASRQKTVLVKEPKVSMDHKEKGEQGRSTAGKRFGMFSRKAKAAGDEDKTTKRGPAAGTGHEGYGKYAQRGRRPSVGSSTGRTRSTSTSASTSNSSILSRVEPEMDDFLLNRLEPVIINGGGMDGATLSRTLSEQSGSSVSVASTSYSMNPQNMQFPGYSSESLVSPNRRYVQSPESVLSPQRDMNVQKHEQNQGSDLPRRRSVRRSQISGGKRLTLFPAPISTNIPTSRPSIDSSNTSQTSISQASIPVSTRDGLLPGVKEPKPKKPEKRSRWNFFQRSHHAPRMEPNAAASSKPVAEVSVSVSKLPTSKPVAHYALLDSDQIDTDSLEDILHQVEDSPPTEEEKKPREAPVGLGLKRQHIQSILLPSPPTALTEFSSEMRRPSSPKVFFNRDPLAEEPAPQAPERRTYRLTSVGRIPPVVSKREGQHKPAMQSFSRPFSRVEAPSLTATADSFPSNLHRAGRPIVGAQTDVLPSRDFYPGYSGNNFIPGVNNASYQGLPQEFLAFSPRKGSEVSGSSSSESRVSLAAVTAVVPAPGSGPTEDEVWNEYDDLIDDVLSPSATKKKAKPLSREDSFKMATLASKALQAELDGHKSDANISNPSELPSIRQPTSPVRSSASSVRLRRSMIQSALHSSFAPSTPMSFSDFFAGYEERNKDSMELKDQDLLLSLRRDEVQPHASNDHTSANGHDRRRNTLLLEMAERDRHGSTAQTNLRSSSLMTSRWLSFGRVLFSPAHNHLQSEDQGRILVVDGLGNDDWSYYCSLSYPNATVYSLSLSPPSISTNPAAWSPPTNHRIIHHTNLENPFPFPKGFFTVAIFRFPAACSEEGLRNCISECKRVLRAGGYLELSVIDLDMVNMGNRTRKAVRMLKERMYMADSSVSLKPAGDNIQRLLGKRGFQNLNRCVVGVPVAGTVIRSSDTSSSNQSTAGPTPTVSDPPHSALSSNDDRRNKRPISDDANASLGDLLSDPSPSASKDESIAKIVAKVARWWYTRCHETWILPEGNPDHSIWADRRVLRECQRRGTGFRLLIAYAQKPSEMPRRTVSV</sequence>
<feature type="region of interest" description="Disordered" evidence="1">
    <location>
        <begin position="1425"/>
        <end position="1485"/>
    </location>
</feature>
<gene>
    <name evidence="2" type="ORF">AJ80_04253</name>
</gene>
<protein>
    <recommendedName>
        <fullName evidence="4">Methyltransferase type 11 domain-containing protein</fullName>
    </recommendedName>
</protein>
<feature type="compositionally biased region" description="Polar residues" evidence="1">
    <location>
        <begin position="496"/>
        <end position="514"/>
    </location>
</feature>
<dbReference type="InterPro" id="IPR029063">
    <property type="entry name" value="SAM-dependent_MTases_sf"/>
</dbReference>
<feature type="compositionally biased region" description="Polar residues" evidence="1">
    <location>
        <begin position="120"/>
        <end position="132"/>
    </location>
</feature>
<feature type="compositionally biased region" description="Low complexity" evidence="1">
    <location>
        <begin position="582"/>
        <end position="607"/>
    </location>
</feature>
<keyword evidence="3" id="KW-1185">Reference proteome</keyword>
<dbReference type="Gene3D" id="3.40.50.150">
    <property type="entry name" value="Vaccinia Virus protein VP39"/>
    <property type="match status" value="1"/>
</dbReference>
<feature type="compositionally biased region" description="Low complexity" evidence="1">
    <location>
        <begin position="1469"/>
        <end position="1482"/>
    </location>
</feature>
<feature type="compositionally biased region" description="Low complexity" evidence="1">
    <location>
        <begin position="94"/>
        <end position="113"/>
    </location>
</feature>
<feature type="compositionally biased region" description="Basic and acidic residues" evidence="1">
    <location>
        <begin position="1454"/>
        <end position="1464"/>
    </location>
</feature>
<dbReference type="Proteomes" id="UP000224634">
    <property type="component" value="Unassembled WGS sequence"/>
</dbReference>
<feature type="compositionally biased region" description="Polar residues" evidence="1">
    <location>
        <begin position="297"/>
        <end position="308"/>
    </location>
</feature>
<feature type="compositionally biased region" description="Low complexity" evidence="1">
    <location>
        <begin position="484"/>
        <end position="495"/>
    </location>
</feature>
<feature type="compositionally biased region" description="Basic and acidic residues" evidence="1">
    <location>
        <begin position="517"/>
        <end position="533"/>
    </location>
</feature>
<dbReference type="OrthoDB" id="5382952at2759"/>
<feature type="compositionally biased region" description="Low complexity" evidence="1">
    <location>
        <begin position="254"/>
        <end position="287"/>
    </location>
</feature>
<feature type="compositionally biased region" description="Low complexity" evidence="1">
    <location>
        <begin position="28"/>
        <end position="43"/>
    </location>
</feature>